<dbReference type="InterPro" id="IPR027396">
    <property type="entry name" value="DsrEFH-like"/>
</dbReference>
<accession>A0A7G9Z594</accession>
<gene>
    <name evidence="1" type="ORF">OLPFPJCK_00014</name>
</gene>
<dbReference type="Gene3D" id="3.40.1260.10">
    <property type="entry name" value="DsrEFH-like"/>
    <property type="match status" value="1"/>
</dbReference>
<proteinExistence type="predicted"/>
<protein>
    <recommendedName>
        <fullName evidence="2">DsrE/DsrF-like family protein</fullName>
    </recommendedName>
</protein>
<evidence type="ECO:0008006" key="2">
    <source>
        <dbReference type="Google" id="ProtNLM"/>
    </source>
</evidence>
<organism evidence="1">
    <name type="scientific">Candidatus Methanophaga sp. ANME-1 ERB7</name>
    <dbReference type="NCBI Taxonomy" id="2759913"/>
    <lineage>
        <taxon>Archaea</taxon>
        <taxon>Methanobacteriati</taxon>
        <taxon>Methanobacteriota</taxon>
        <taxon>Stenosarchaea group</taxon>
        <taxon>Methanomicrobia</taxon>
        <taxon>Candidatus Methanophagales</taxon>
        <taxon>Candidatus Methanophagaceae</taxon>
        <taxon>Candidatus Methanophaga</taxon>
    </lineage>
</organism>
<reference evidence="1" key="1">
    <citation type="submission" date="2020-06" db="EMBL/GenBank/DDBJ databases">
        <title>Unique genomic features of the anaerobic methanotrophic archaea.</title>
        <authorList>
            <person name="Chadwick G.L."/>
            <person name="Skennerton C.T."/>
            <person name="Laso-Perez R."/>
            <person name="Leu A.O."/>
            <person name="Speth D.R."/>
            <person name="Yu H."/>
            <person name="Morgan-Lang C."/>
            <person name="Hatzenpichler R."/>
            <person name="Goudeau D."/>
            <person name="Malmstrom R."/>
            <person name="Brazelton W.J."/>
            <person name="Woyke T."/>
            <person name="Hallam S.J."/>
            <person name="Tyson G.W."/>
            <person name="Wegener G."/>
            <person name="Boetius A."/>
            <person name="Orphan V."/>
        </authorList>
    </citation>
    <scope>NUCLEOTIDE SEQUENCE</scope>
</reference>
<sequence length="150" mass="16471">MEIKEVKNMLTVVNSGPDKPFNHSATYVIAFMAKKIAGIEEVTVFYGPYGVDMVKKGELAKLKISGSVKELIASQIEGLSPSDIPDDLGQLARYEKEEMGINVVSCGTYHVIKGFAKTVDDKTNVEDFVDVLELPAVMNAILEADKVHYM</sequence>
<dbReference type="EMBL" id="MT631614">
    <property type="protein sequence ID" value="QNO55428.1"/>
    <property type="molecule type" value="Genomic_DNA"/>
</dbReference>
<evidence type="ECO:0000313" key="1">
    <source>
        <dbReference type="EMBL" id="QNO55428.1"/>
    </source>
</evidence>
<dbReference type="SUPFAM" id="SSF75169">
    <property type="entry name" value="DsrEFH-like"/>
    <property type="match status" value="1"/>
</dbReference>
<dbReference type="AlphaFoldDB" id="A0A7G9Z594"/>
<name>A0A7G9Z594_9EURY</name>